<evidence type="ECO:0000313" key="2">
    <source>
        <dbReference type="Proteomes" id="UP000789570"/>
    </source>
</evidence>
<proteinExistence type="predicted"/>
<gene>
    <name evidence="1" type="ORF">FCALED_LOCUS13685</name>
</gene>
<dbReference type="Proteomes" id="UP000789570">
    <property type="component" value="Unassembled WGS sequence"/>
</dbReference>
<keyword evidence="2" id="KW-1185">Reference proteome</keyword>
<comment type="caution">
    <text evidence="1">The sequence shown here is derived from an EMBL/GenBank/DDBJ whole genome shotgun (WGS) entry which is preliminary data.</text>
</comment>
<dbReference type="EMBL" id="CAJVPQ010008311">
    <property type="protein sequence ID" value="CAG8705569.1"/>
    <property type="molecule type" value="Genomic_DNA"/>
</dbReference>
<dbReference type="AlphaFoldDB" id="A0A9N9HTK6"/>
<protein>
    <submittedName>
        <fullName evidence="1">2908_t:CDS:1</fullName>
    </submittedName>
</protein>
<feature type="non-terminal residue" evidence="1">
    <location>
        <position position="1"/>
    </location>
</feature>
<sequence>RQHNIVGCNKLYQDHPNMKIRNFEGRISMLEFSEAVYVAARIATISANVEEGECEINVALKESKGQFWSVYNHAIPIRHSGDPKDVKVWLDIDKEMSM</sequence>
<accession>A0A9N9HTK6</accession>
<evidence type="ECO:0000313" key="1">
    <source>
        <dbReference type="EMBL" id="CAG8705569.1"/>
    </source>
</evidence>
<name>A0A9N9HTK6_9GLOM</name>
<organism evidence="1 2">
    <name type="scientific">Funneliformis caledonium</name>
    <dbReference type="NCBI Taxonomy" id="1117310"/>
    <lineage>
        <taxon>Eukaryota</taxon>
        <taxon>Fungi</taxon>
        <taxon>Fungi incertae sedis</taxon>
        <taxon>Mucoromycota</taxon>
        <taxon>Glomeromycotina</taxon>
        <taxon>Glomeromycetes</taxon>
        <taxon>Glomerales</taxon>
        <taxon>Glomeraceae</taxon>
        <taxon>Funneliformis</taxon>
    </lineage>
</organism>
<reference evidence="1" key="1">
    <citation type="submission" date="2021-06" db="EMBL/GenBank/DDBJ databases">
        <authorList>
            <person name="Kallberg Y."/>
            <person name="Tangrot J."/>
            <person name="Rosling A."/>
        </authorList>
    </citation>
    <scope>NUCLEOTIDE SEQUENCE</scope>
    <source>
        <strain evidence="1">UK204</strain>
    </source>
</reference>